<evidence type="ECO:0000313" key="2">
    <source>
        <dbReference type="Proteomes" id="UP001054945"/>
    </source>
</evidence>
<gene>
    <name evidence="1" type="ORF">CEXT_515371</name>
</gene>
<protein>
    <submittedName>
        <fullName evidence="1">Uncharacterized protein</fullName>
    </submittedName>
</protein>
<dbReference type="AlphaFoldDB" id="A0AAV4QYG6"/>
<proteinExistence type="predicted"/>
<dbReference type="Proteomes" id="UP001054945">
    <property type="component" value="Unassembled WGS sequence"/>
</dbReference>
<sequence>MLTSVTWETSTDGDAYFNTSMEEAIEIPHIILPYIQPVASVNCPHLALHQCGSVPYSIHVKLVTGTMPLKKGR</sequence>
<name>A0AAV4QYG6_CAEEX</name>
<keyword evidence="2" id="KW-1185">Reference proteome</keyword>
<dbReference type="EMBL" id="BPLR01006928">
    <property type="protein sequence ID" value="GIY13374.1"/>
    <property type="molecule type" value="Genomic_DNA"/>
</dbReference>
<accession>A0AAV4QYG6</accession>
<evidence type="ECO:0000313" key="1">
    <source>
        <dbReference type="EMBL" id="GIY13374.1"/>
    </source>
</evidence>
<organism evidence="1 2">
    <name type="scientific">Caerostris extrusa</name>
    <name type="common">Bark spider</name>
    <name type="synonym">Caerostris bankana</name>
    <dbReference type="NCBI Taxonomy" id="172846"/>
    <lineage>
        <taxon>Eukaryota</taxon>
        <taxon>Metazoa</taxon>
        <taxon>Ecdysozoa</taxon>
        <taxon>Arthropoda</taxon>
        <taxon>Chelicerata</taxon>
        <taxon>Arachnida</taxon>
        <taxon>Araneae</taxon>
        <taxon>Araneomorphae</taxon>
        <taxon>Entelegynae</taxon>
        <taxon>Araneoidea</taxon>
        <taxon>Araneidae</taxon>
        <taxon>Caerostris</taxon>
    </lineage>
</organism>
<comment type="caution">
    <text evidence="1">The sequence shown here is derived from an EMBL/GenBank/DDBJ whole genome shotgun (WGS) entry which is preliminary data.</text>
</comment>
<reference evidence="1 2" key="1">
    <citation type="submission" date="2021-06" db="EMBL/GenBank/DDBJ databases">
        <title>Caerostris extrusa draft genome.</title>
        <authorList>
            <person name="Kono N."/>
            <person name="Arakawa K."/>
        </authorList>
    </citation>
    <scope>NUCLEOTIDE SEQUENCE [LARGE SCALE GENOMIC DNA]</scope>
</reference>